<evidence type="ECO:0000313" key="14">
    <source>
        <dbReference type="Proteomes" id="UP000194154"/>
    </source>
</evidence>
<evidence type="ECO:0000313" key="13">
    <source>
        <dbReference type="EMBL" id="ARQ05966.1"/>
    </source>
</evidence>
<accession>A0A1W7A9A0</accession>
<dbReference type="PANTHER" id="PTHR36174">
    <property type="entry name" value="LIPID II:GLYCINE GLYCYLTRANSFERASE"/>
    <property type="match status" value="1"/>
</dbReference>
<dbReference type="GO" id="GO:0071555">
    <property type="term" value="P:cell wall organization"/>
    <property type="evidence" value="ECO:0007669"/>
    <property type="project" value="UniProtKB-KW"/>
</dbReference>
<dbReference type="PANTHER" id="PTHR36174:SF1">
    <property type="entry name" value="LIPID II:GLYCINE GLYCYLTRANSFERASE"/>
    <property type="match status" value="1"/>
</dbReference>
<dbReference type="InterPro" id="IPR016181">
    <property type="entry name" value="Acyl_CoA_acyltransferase"/>
</dbReference>
<dbReference type="STRING" id="1855823.MCCS_02970"/>
<dbReference type="InterPro" id="IPR050644">
    <property type="entry name" value="PG_Glycine_Bridge_Synth"/>
</dbReference>
<organism evidence="13 14">
    <name type="scientific">Macrococcoides canis</name>
    <dbReference type="NCBI Taxonomy" id="1855823"/>
    <lineage>
        <taxon>Bacteria</taxon>
        <taxon>Bacillati</taxon>
        <taxon>Bacillota</taxon>
        <taxon>Bacilli</taxon>
        <taxon>Bacillales</taxon>
        <taxon>Staphylococcaceae</taxon>
        <taxon>Macrococcoides</taxon>
    </lineage>
</organism>
<dbReference type="Gene3D" id="3.40.630.30">
    <property type="match status" value="2"/>
</dbReference>
<keyword evidence="4" id="KW-0133">Cell shape</keyword>
<evidence type="ECO:0000256" key="8">
    <source>
        <dbReference type="ARBA" id="ARBA00039074"/>
    </source>
</evidence>
<evidence type="ECO:0000256" key="6">
    <source>
        <dbReference type="ARBA" id="ARBA00023315"/>
    </source>
</evidence>
<gene>
    <name evidence="13" type="primary">femX</name>
    <name evidence="13" type="ORF">MCCS_02970</name>
</gene>
<dbReference type="GO" id="GO:0016755">
    <property type="term" value="F:aminoacyltransferase activity"/>
    <property type="evidence" value="ECO:0007669"/>
    <property type="project" value="InterPro"/>
</dbReference>
<evidence type="ECO:0000256" key="1">
    <source>
        <dbReference type="ARBA" id="ARBA00004496"/>
    </source>
</evidence>
<evidence type="ECO:0000256" key="12">
    <source>
        <dbReference type="SAM" id="Coils"/>
    </source>
</evidence>
<proteinExistence type="inferred from homology"/>
<dbReference type="OrthoDB" id="9785911at2"/>
<keyword evidence="6 13" id="KW-0012">Acyltransferase</keyword>
<evidence type="ECO:0000256" key="4">
    <source>
        <dbReference type="ARBA" id="ARBA00022960"/>
    </source>
</evidence>
<dbReference type="Pfam" id="PF02388">
    <property type="entry name" value="FemAB"/>
    <property type="match status" value="1"/>
</dbReference>
<keyword evidence="3 13" id="KW-0808">Transferase</keyword>
<evidence type="ECO:0000256" key="3">
    <source>
        <dbReference type="ARBA" id="ARBA00022679"/>
    </source>
</evidence>
<feature type="coiled-coil region" evidence="12">
    <location>
        <begin position="241"/>
        <end position="294"/>
    </location>
</feature>
<dbReference type="GO" id="GO:0005737">
    <property type="term" value="C:cytoplasm"/>
    <property type="evidence" value="ECO:0007669"/>
    <property type="project" value="UniProtKB-SubCell"/>
</dbReference>
<keyword evidence="7" id="KW-0961">Cell wall biogenesis/degradation</keyword>
<evidence type="ECO:0000256" key="5">
    <source>
        <dbReference type="ARBA" id="ARBA00022984"/>
    </source>
</evidence>
<dbReference type="SUPFAM" id="SSF55729">
    <property type="entry name" value="Acyl-CoA N-acyltransferases (Nat)"/>
    <property type="match status" value="2"/>
</dbReference>
<dbReference type="PROSITE" id="PS51191">
    <property type="entry name" value="FEMABX"/>
    <property type="match status" value="1"/>
</dbReference>
<dbReference type="EC" id="2.3.2.16" evidence="8"/>
<evidence type="ECO:0000256" key="10">
    <source>
        <dbReference type="ARBA" id="ARBA00042933"/>
    </source>
</evidence>
<dbReference type="KEGG" id="mcak:MCCS_02970"/>
<dbReference type="GO" id="GO:0008360">
    <property type="term" value="P:regulation of cell shape"/>
    <property type="evidence" value="ECO:0007669"/>
    <property type="project" value="UniProtKB-KW"/>
</dbReference>
<dbReference type="GO" id="GO:0009252">
    <property type="term" value="P:peptidoglycan biosynthetic process"/>
    <property type="evidence" value="ECO:0007669"/>
    <property type="project" value="UniProtKB-KW"/>
</dbReference>
<dbReference type="InterPro" id="IPR003447">
    <property type="entry name" value="FEMABX"/>
</dbReference>
<dbReference type="Gene3D" id="1.20.58.90">
    <property type="match status" value="1"/>
</dbReference>
<protein>
    <recommendedName>
        <fullName evidence="9">Lipid II:glycine glycyltransferase</fullName>
        <ecNumber evidence="8">2.3.2.16</ecNumber>
    </recommendedName>
    <alternativeName>
        <fullName evidence="10">Factor essential for expression of methicillin resistance X</fullName>
    </alternativeName>
</protein>
<name>A0A1W7A9A0_9STAP</name>
<keyword evidence="14" id="KW-1185">Reference proteome</keyword>
<dbReference type="EMBL" id="CP021059">
    <property type="protein sequence ID" value="ARQ05966.1"/>
    <property type="molecule type" value="Genomic_DNA"/>
</dbReference>
<evidence type="ECO:0000256" key="11">
    <source>
        <dbReference type="ARBA" id="ARBA00048654"/>
    </source>
</evidence>
<comment type="subcellular location">
    <subcellularLocation>
        <location evidence="1">Cytoplasm</location>
    </subcellularLocation>
</comment>
<sequence length="415" mass="47642">MTVIRMNVSNEVHDNFVKTHPNGDMLQLSTWADTKRLTGWYSRRIAVGRNNELAGVGQLLFKKVPKTPFTMCYVSRGFVCDYHDKEVVTALVDAAIEVARREKSYSIKIDPDVEVDTVPGLVEFMNTLGFVHKGFKDGLHPDYIQPRMTMITDIDMDEDALIQSFEKRNRSTVKQSLKKGAECEIGTRDDLKIFAQLMKETGERDGFLVRDISYFETIYDALNPAGDAELFLTKLVPGNVLQNLNETLKKNNDEKEKVLSKKQTKKTENQLKEIDIIIEKLQEQIKEMEELQKTHPDGKYLAGAILTFCGKKAYYLYAASSNEYRGYLPNHKMQVEMMKYAREKGATSYDFGGTDNDPDKDSDHYGLWQFKKSWGTRLSEKIGEFDYVLNKPVYTLIEVAKPKVKSLTKKINMRR</sequence>
<dbReference type="AlphaFoldDB" id="A0A1W7A9A0"/>
<evidence type="ECO:0000256" key="9">
    <source>
        <dbReference type="ARBA" id="ARBA00040679"/>
    </source>
</evidence>
<evidence type="ECO:0000256" key="2">
    <source>
        <dbReference type="ARBA" id="ARBA00009943"/>
    </source>
</evidence>
<comment type="similarity">
    <text evidence="2">Belongs to the FemABX family.</text>
</comment>
<comment type="catalytic activity">
    <reaction evidence="11">
        <text>beta-D-GlcNAc-(1-&gt;4)-Mur2Ac(oyl-L-Ala-D-isoglutaminyl-L-Lys-D-Ala-D-Ala)-di-trans,octa-cis-undecaprenyl diphosphate + glycyl-tRNA(Gly) = beta-D-GlcNAc-(1-&gt;4)-Mur2Ac(oyl-L-Ala-D-isoglutaminyl-L-Lys-(N(6)-Gly)-D-Ala-D-Ala)-di-trans,octa-cis-undecaprenyl diphosphate + tRNA(Gly) + H(+)</text>
        <dbReference type="Rhea" id="RHEA:30435"/>
        <dbReference type="Rhea" id="RHEA-COMP:9664"/>
        <dbReference type="Rhea" id="RHEA-COMP:9683"/>
        <dbReference type="ChEBI" id="CHEBI:15378"/>
        <dbReference type="ChEBI" id="CHEBI:62233"/>
        <dbReference type="ChEBI" id="CHEBI:62234"/>
        <dbReference type="ChEBI" id="CHEBI:78442"/>
        <dbReference type="ChEBI" id="CHEBI:78522"/>
        <dbReference type="EC" id="2.3.2.16"/>
    </reaction>
</comment>
<dbReference type="Proteomes" id="UP000194154">
    <property type="component" value="Chromosome"/>
</dbReference>
<keyword evidence="12" id="KW-0175">Coiled coil</keyword>
<evidence type="ECO:0000256" key="7">
    <source>
        <dbReference type="ARBA" id="ARBA00023316"/>
    </source>
</evidence>
<reference evidence="13 14" key="1">
    <citation type="journal article" date="2017" name="Int. J. Syst. Evol. Microbiol.">
        <title>Macrococcus canis sp. nov., a skin bacterium associated with infections in dogs.</title>
        <authorList>
            <person name="Gobeli Brawand S."/>
            <person name="Cotting K."/>
            <person name="Gomez-Sanz E."/>
            <person name="Collaud A."/>
            <person name="Thomann A."/>
            <person name="Brodard I."/>
            <person name="Rodriguez-Campos S."/>
            <person name="Strauss C."/>
            <person name="Perreten V."/>
        </authorList>
    </citation>
    <scope>NUCLEOTIDE SEQUENCE [LARGE SCALE GENOMIC DNA]</scope>
    <source>
        <strain evidence="13 14">KM45013</strain>
    </source>
</reference>
<keyword evidence="5" id="KW-0573">Peptidoglycan synthesis</keyword>